<dbReference type="InterPro" id="IPR036388">
    <property type="entry name" value="WH-like_DNA-bd_sf"/>
</dbReference>
<comment type="caution">
    <text evidence="1">The sequence shown here is derived from an EMBL/GenBank/DDBJ whole genome shotgun (WGS) entry which is preliminary data.</text>
</comment>
<dbReference type="PANTHER" id="PTHR33221:SF15">
    <property type="entry name" value="HTH-TYPE TRANSCRIPTIONAL REGULATOR YWGB-RELATED"/>
    <property type="match status" value="1"/>
</dbReference>
<dbReference type="InterPro" id="IPR030489">
    <property type="entry name" value="TR_Rrf2-type_CS"/>
</dbReference>
<protein>
    <submittedName>
        <fullName evidence="1">Rrf2 family transcriptional regulator</fullName>
    </submittedName>
</protein>
<accession>A0ABT3WAI7</accession>
<gene>
    <name evidence="1" type="ORF">NQF64_05190</name>
</gene>
<proteinExistence type="predicted"/>
<dbReference type="PANTHER" id="PTHR33221">
    <property type="entry name" value="WINGED HELIX-TURN-HELIX TRANSCRIPTIONAL REGULATOR, RRF2 FAMILY"/>
    <property type="match status" value="1"/>
</dbReference>
<dbReference type="PROSITE" id="PS01332">
    <property type="entry name" value="HTH_RRF2_1"/>
    <property type="match status" value="1"/>
</dbReference>
<reference evidence="1 2" key="1">
    <citation type="submission" date="2022-07" db="EMBL/GenBank/DDBJ databases">
        <title>Bombella genomes.</title>
        <authorList>
            <person name="Harer L."/>
            <person name="Styblova S."/>
            <person name="Ehrmann M."/>
        </authorList>
    </citation>
    <scope>NUCLEOTIDE SEQUENCE [LARGE SCALE GENOMIC DNA]</scope>
    <source>
        <strain evidence="1 2">TMW 2.2558</strain>
    </source>
</reference>
<dbReference type="NCBIfam" id="TIGR00738">
    <property type="entry name" value="rrf2_super"/>
    <property type="match status" value="1"/>
</dbReference>
<dbReference type="Pfam" id="PF02082">
    <property type="entry name" value="Rrf2"/>
    <property type="match status" value="1"/>
</dbReference>
<dbReference type="InterPro" id="IPR036390">
    <property type="entry name" value="WH_DNA-bd_sf"/>
</dbReference>
<dbReference type="SUPFAM" id="SSF46785">
    <property type="entry name" value="Winged helix' DNA-binding domain"/>
    <property type="match status" value="1"/>
</dbReference>
<name>A0ABT3WAI7_9PROT</name>
<sequence length="155" mass="16799">MYLKTDRILTALSIMLDVAFHAGRSGVVSGADIAQRSGLLRRGIEPVLQALSRAGLLDSVRGPKGGYRLGRSPRVMNLHEIACAVGAGGREPNEATSTAGERDNPLQNIVMEPLWRELNDGVKDKLSNVTLADLLQQAERCGLERPRQVPISFTI</sequence>
<dbReference type="EMBL" id="JANIDW010000002">
    <property type="protein sequence ID" value="MCX5614638.1"/>
    <property type="molecule type" value="Genomic_DNA"/>
</dbReference>
<dbReference type="Proteomes" id="UP001165648">
    <property type="component" value="Unassembled WGS sequence"/>
</dbReference>
<dbReference type="RefSeq" id="WP_099026697.1">
    <property type="nucleotide sequence ID" value="NZ_JANIDW010000002.1"/>
</dbReference>
<keyword evidence="2" id="KW-1185">Reference proteome</keyword>
<dbReference type="PROSITE" id="PS51197">
    <property type="entry name" value="HTH_RRF2_2"/>
    <property type="match status" value="1"/>
</dbReference>
<dbReference type="InterPro" id="IPR000944">
    <property type="entry name" value="Tscrpt_reg_Rrf2"/>
</dbReference>
<evidence type="ECO:0000313" key="1">
    <source>
        <dbReference type="EMBL" id="MCX5614638.1"/>
    </source>
</evidence>
<organism evidence="1 2">
    <name type="scientific">Bombella saccharophila</name>
    <dbReference type="NCBI Taxonomy" id="2967338"/>
    <lineage>
        <taxon>Bacteria</taxon>
        <taxon>Pseudomonadati</taxon>
        <taxon>Pseudomonadota</taxon>
        <taxon>Alphaproteobacteria</taxon>
        <taxon>Acetobacterales</taxon>
        <taxon>Acetobacteraceae</taxon>
        <taxon>Bombella</taxon>
    </lineage>
</organism>
<evidence type="ECO:0000313" key="2">
    <source>
        <dbReference type="Proteomes" id="UP001165648"/>
    </source>
</evidence>
<dbReference type="Gene3D" id="1.10.10.10">
    <property type="entry name" value="Winged helix-like DNA-binding domain superfamily/Winged helix DNA-binding domain"/>
    <property type="match status" value="1"/>
</dbReference>